<dbReference type="RefSeq" id="WP_137696115.1">
    <property type="nucleotide sequence ID" value="NZ_CP061336.1"/>
</dbReference>
<evidence type="ECO:0000256" key="2">
    <source>
        <dbReference type="ARBA" id="ARBA00006479"/>
    </source>
</evidence>
<keyword evidence="3" id="KW-0119">Carbohydrate metabolism</keyword>
<dbReference type="Proteomes" id="UP000306409">
    <property type="component" value="Chromosome"/>
</dbReference>
<dbReference type="SUPFAM" id="SSF46785">
    <property type="entry name" value="Winged helix' DNA-binding domain"/>
    <property type="match status" value="1"/>
</dbReference>
<dbReference type="OrthoDB" id="9810372at2"/>
<evidence type="ECO:0000256" key="3">
    <source>
        <dbReference type="ARBA" id="ARBA00022629"/>
    </source>
</evidence>
<keyword evidence="3" id="KW-0859">Xylose metabolism</keyword>
<dbReference type="AlphaFoldDB" id="A0A4V6EP45"/>
<evidence type="ECO:0000313" key="5">
    <source>
        <dbReference type="Proteomes" id="UP000306409"/>
    </source>
</evidence>
<comment type="function">
    <text evidence="1">Transcriptional repressor of xylose-utilizing enzymes.</text>
</comment>
<dbReference type="KEGG" id="rher:EHE19_009785"/>
<keyword evidence="5" id="KW-1185">Reference proteome</keyword>
<dbReference type="Pfam" id="PF00480">
    <property type="entry name" value="ROK"/>
    <property type="match status" value="1"/>
</dbReference>
<dbReference type="Gene3D" id="1.10.10.10">
    <property type="entry name" value="Winged helix-like DNA-binding domain superfamily/Winged helix DNA-binding domain"/>
    <property type="match status" value="1"/>
</dbReference>
<gene>
    <name evidence="4" type="ORF">EHE19_009785</name>
</gene>
<dbReference type="InterPro" id="IPR000600">
    <property type="entry name" value="ROK"/>
</dbReference>
<accession>A0A4V6EP45</accession>
<comment type="similarity">
    <text evidence="2">Belongs to the ROK (NagC/XylR) family.</text>
</comment>
<dbReference type="PANTHER" id="PTHR18964">
    <property type="entry name" value="ROK (REPRESSOR, ORF, KINASE) FAMILY"/>
    <property type="match status" value="1"/>
</dbReference>
<sequence length="374" mass="41260">MKPYIASNLRDMNRKTVFDLIANVSEISRSEISQITGISAPTVLKITNYLCENGFIINAGEGQSPLGRKPQMLKFNPNFAYSIGVEYEGDYLKMGIVNVGSEIILKKIIHVKSDFENVVTHILIDNVKSLIVESGIPKDKIHGIALGLPGAVDLDNDEIRLGPLVGVCNTYPLHKIIETIKDALNISVYVCNDVNAASIGEYITRNLKNEDLVYISLGTGLGSGIILDGNLRFGKHFIAGEIGYLVYDNNFKTSECLPGSLESLINLNALTSKFKDFENRIKNRTNIKEIIDYIAPYLATTILNIISIVDVNQVVLGGIIIDMLGKELLIEVSEQFKKLSALDVNIDLRKCDEPGIIGISHLITNDYIKNIFLS</sequence>
<dbReference type="EMBL" id="CP061336">
    <property type="protein sequence ID" value="QNU68655.1"/>
    <property type="molecule type" value="Genomic_DNA"/>
</dbReference>
<proteinExistence type="inferred from homology"/>
<dbReference type="InterPro" id="IPR043129">
    <property type="entry name" value="ATPase_NBD"/>
</dbReference>
<dbReference type="CDD" id="cd23763">
    <property type="entry name" value="ASKHA_ATPase_ROK"/>
    <property type="match status" value="1"/>
</dbReference>
<dbReference type="Gene3D" id="3.30.420.40">
    <property type="match status" value="2"/>
</dbReference>
<dbReference type="SUPFAM" id="SSF53067">
    <property type="entry name" value="Actin-like ATPase domain"/>
    <property type="match status" value="1"/>
</dbReference>
<name>A0A4V6EP45_9FIRM</name>
<protein>
    <submittedName>
        <fullName evidence="4">ROK family transcriptional regulator</fullName>
    </submittedName>
</protein>
<dbReference type="GO" id="GO:0042732">
    <property type="term" value="P:D-xylose metabolic process"/>
    <property type="evidence" value="ECO:0007669"/>
    <property type="project" value="UniProtKB-KW"/>
</dbReference>
<dbReference type="PANTHER" id="PTHR18964:SF149">
    <property type="entry name" value="BIFUNCTIONAL UDP-N-ACETYLGLUCOSAMINE 2-EPIMERASE_N-ACETYLMANNOSAMINE KINASE"/>
    <property type="match status" value="1"/>
</dbReference>
<evidence type="ECO:0000313" key="4">
    <source>
        <dbReference type="EMBL" id="QNU68655.1"/>
    </source>
</evidence>
<dbReference type="InterPro" id="IPR036388">
    <property type="entry name" value="WH-like_DNA-bd_sf"/>
</dbReference>
<dbReference type="InterPro" id="IPR036390">
    <property type="entry name" value="WH_DNA-bd_sf"/>
</dbReference>
<evidence type="ECO:0000256" key="1">
    <source>
        <dbReference type="ARBA" id="ARBA00002486"/>
    </source>
</evidence>
<organism evidence="4 5">
    <name type="scientific">Ruminiclostridium herbifermentans</name>
    <dbReference type="NCBI Taxonomy" id="2488810"/>
    <lineage>
        <taxon>Bacteria</taxon>
        <taxon>Bacillati</taxon>
        <taxon>Bacillota</taxon>
        <taxon>Clostridia</taxon>
        <taxon>Eubacteriales</taxon>
        <taxon>Oscillospiraceae</taxon>
        <taxon>Ruminiclostridium</taxon>
    </lineage>
</organism>
<reference evidence="4 5" key="1">
    <citation type="submission" date="2020-09" db="EMBL/GenBank/DDBJ databases">
        <title>Characterization and genome sequencing of Ruminiclostridium sp. nov. MA18.</title>
        <authorList>
            <person name="Rettenmaier R."/>
            <person name="Kowollik M.-L."/>
            <person name="Liebl W."/>
            <person name="Zverlov V."/>
        </authorList>
    </citation>
    <scope>NUCLEOTIDE SEQUENCE [LARGE SCALE GENOMIC DNA]</scope>
    <source>
        <strain evidence="4 5">MA18</strain>
    </source>
</reference>